<evidence type="ECO:0000256" key="1">
    <source>
        <dbReference type="SAM" id="Phobius"/>
    </source>
</evidence>
<dbReference type="Pfam" id="PF25547">
    <property type="entry name" value="WXG100_2"/>
    <property type="match status" value="1"/>
</dbReference>
<dbReference type="Proteomes" id="UP001597417">
    <property type="component" value="Unassembled WGS sequence"/>
</dbReference>
<keyword evidence="1" id="KW-0472">Membrane</keyword>
<keyword evidence="1" id="KW-1133">Transmembrane helix</keyword>
<feature type="domain" description="Outer membrane channel protein CpnT-like N-terminal" evidence="2">
    <location>
        <begin position="23"/>
        <end position="147"/>
    </location>
</feature>
<comment type="caution">
    <text evidence="3">The sequence shown here is derived from an EMBL/GenBank/DDBJ whole genome shotgun (WGS) entry which is preliminary data.</text>
</comment>
<dbReference type="InterPro" id="IPR057746">
    <property type="entry name" value="CpnT-like_N"/>
</dbReference>
<keyword evidence="4" id="KW-1185">Reference proteome</keyword>
<gene>
    <name evidence="3" type="ORF">ACFSXZ_29945</name>
</gene>
<name>A0ABW5G4B9_9PSEU</name>
<reference evidence="4" key="1">
    <citation type="journal article" date="2019" name="Int. J. Syst. Evol. Microbiol.">
        <title>The Global Catalogue of Microorganisms (GCM) 10K type strain sequencing project: providing services to taxonomists for standard genome sequencing and annotation.</title>
        <authorList>
            <consortium name="The Broad Institute Genomics Platform"/>
            <consortium name="The Broad Institute Genome Sequencing Center for Infectious Disease"/>
            <person name="Wu L."/>
            <person name="Ma J."/>
        </authorList>
    </citation>
    <scope>NUCLEOTIDE SEQUENCE [LARGE SCALE GENOMIC DNA]</scope>
    <source>
        <strain evidence="4">CGMCC 4.7645</strain>
    </source>
</reference>
<dbReference type="RefSeq" id="WP_378268675.1">
    <property type="nucleotide sequence ID" value="NZ_JBHUKR010000019.1"/>
</dbReference>
<feature type="transmembrane region" description="Helical" evidence="1">
    <location>
        <begin position="114"/>
        <end position="132"/>
    </location>
</feature>
<proteinExistence type="predicted"/>
<evidence type="ECO:0000259" key="2">
    <source>
        <dbReference type="Pfam" id="PF25547"/>
    </source>
</evidence>
<accession>A0ABW5G4B9</accession>
<protein>
    <recommendedName>
        <fullName evidence="2">Outer membrane channel protein CpnT-like N-terminal domain-containing protein</fullName>
    </recommendedName>
</protein>
<keyword evidence="1" id="KW-0812">Transmembrane</keyword>
<dbReference type="EMBL" id="JBHUKR010000019">
    <property type="protein sequence ID" value="MFD2420557.1"/>
    <property type="molecule type" value="Genomic_DNA"/>
</dbReference>
<organism evidence="3 4">
    <name type="scientific">Amycolatopsis pigmentata</name>
    <dbReference type="NCBI Taxonomy" id="450801"/>
    <lineage>
        <taxon>Bacteria</taxon>
        <taxon>Bacillati</taxon>
        <taxon>Actinomycetota</taxon>
        <taxon>Actinomycetes</taxon>
        <taxon>Pseudonocardiales</taxon>
        <taxon>Pseudonocardiaceae</taxon>
        <taxon>Amycolatopsis</taxon>
    </lineage>
</organism>
<evidence type="ECO:0000313" key="4">
    <source>
        <dbReference type="Proteomes" id="UP001597417"/>
    </source>
</evidence>
<sequence length="176" mass="17966">MSGGGEGESTHLPAHLQKFFKVTLGMEWPEASEGGLRAIGGAWAGFAQALKGFEGDVGVGASGVERALEGAFGSAVVSVLRGDFASGLAELVGQAEDFAKSAKNTAADVQKSKIMMIAMAAFALATVVELLASLFGSFLVPAVEAAAQVGLRVLLRELLQKIASLSVREVAGSVAE</sequence>
<evidence type="ECO:0000313" key="3">
    <source>
        <dbReference type="EMBL" id="MFD2420557.1"/>
    </source>
</evidence>
<feature type="non-terminal residue" evidence="3">
    <location>
        <position position="176"/>
    </location>
</feature>